<name>A0A9W8TPH5_9PEZI</name>
<gene>
    <name evidence="1" type="ORF">NPX13_g2098</name>
</gene>
<accession>A0A9W8TPH5</accession>
<evidence type="ECO:0000313" key="2">
    <source>
        <dbReference type="Proteomes" id="UP001148614"/>
    </source>
</evidence>
<dbReference type="AlphaFoldDB" id="A0A9W8TPH5"/>
<organism evidence="1 2">
    <name type="scientific">Xylaria arbuscula</name>
    <dbReference type="NCBI Taxonomy" id="114810"/>
    <lineage>
        <taxon>Eukaryota</taxon>
        <taxon>Fungi</taxon>
        <taxon>Dikarya</taxon>
        <taxon>Ascomycota</taxon>
        <taxon>Pezizomycotina</taxon>
        <taxon>Sordariomycetes</taxon>
        <taxon>Xylariomycetidae</taxon>
        <taxon>Xylariales</taxon>
        <taxon>Xylariaceae</taxon>
        <taxon>Xylaria</taxon>
    </lineage>
</organism>
<sequence length="164" mass="17956">MFVAKEPPQPKEPTQALVADNVRPIFGASKPWKADSWEALDIGNATSCLSPLPDTTTGVRFHGTLDLDPVGLVTCASRASPINHRWDFKRSTSLRLILGNGDGRTYALRIVDSVPYFFSDQQTVEWQYIFVGRAGCLEIPCNDVSQDGSFSLDIMGIADVVGPR</sequence>
<comment type="caution">
    <text evidence="1">The sequence shown here is derived from an EMBL/GenBank/DDBJ whole genome shotgun (WGS) entry which is preliminary data.</text>
</comment>
<reference evidence="1" key="1">
    <citation type="submission" date="2022-07" db="EMBL/GenBank/DDBJ databases">
        <title>Genome Sequence of Xylaria arbuscula.</title>
        <authorList>
            <person name="Buettner E."/>
        </authorList>
    </citation>
    <scope>NUCLEOTIDE SEQUENCE</scope>
    <source>
        <strain evidence="1">VT107</strain>
    </source>
</reference>
<evidence type="ECO:0000313" key="1">
    <source>
        <dbReference type="EMBL" id="KAJ3578468.1"/>
    </source>
</evidence>
<protein>
    <recommendedName>
        <fullName evidence="3">NADH:ubiquinone oxidoreductase intermediate-associated protein 30 domain-containing protein</fullName>
    </recommendedName>
</protein>
<evidence type="ECO:0008006" key="3">
    <source>
        <dbReference type="Google" id="ProtNLM"/>
    </source>
</evidence>
<proteinExistence type="predicted"/>
<dbReference type="EMBL" id="JANPWZ010000210">
    <property type="protein sequence ID" value="KAJ3578468.1"/>
    <property type="molecule type" value="Genomic_DNA"/>
</dbReference>
<keyword evidence="2" id="KW-1185">Reference proteome</keyword>
<dbReference type="Proteomes" id="UP001148614">
    <property type="component" value="Unassembled WGS sequence"/>
</dbReference>